<dbReference type="OrthoDB" id="117809at2"/>
<dbReference type="InterPro" id="IPR006139">
    <property type="entry name" value="D-isomer_2_OHA_DH_cat_dom"/>
</dbReference>
<dbReference type="InterPro" id="IPR050857">
    <property type="entry name" value="D-2-hydroxyacid_DH"/>
</dbReference>
<dbReference type="GO" id="GO:0051287">
    <property type="term" value="F:NAD binding"/>
    <property type="evidence" value="ECO:0007669"/>
    <property type="project" value="InterPro"/>
</dbReference>
<protein>
    <submittedName>
        <fullName evidence="7">Oxidoreductase</fullName>
    </submittedName>
</protein>
<evidence type="ECO:0000256" key="3">
    <source>
        <dbReference type="ARBA" id="ARBA00023027"/>
    </source>
</evidence>
<dbReference type="GO" id="GO:0016616">
    <property type="term" value="F:oxidoreductase activity, acting on the CH-OH group of donors, NAD or NADP as acceptor"/>
    <property type="evidence" value="ECO:0007669"/>
    <property type="project" value="InterPro"/>
</dbReference>
<proteinExistence type="inferred from homology"/>
<dbReference type="SUPFAM" id="SSF52283">
    <property type="entry name" value="Formate/glycerate dehydrogenase catalytic domain-like"/>
    <property type="match status" value="1"/>
</dbReference>
<keyword evidence="8" id="KW-1185">Reference proteome</keyword>
<keyword evidence="2 4" id="KW-0560">Oxidoreductase</keyword>
<feature type="domain" description="D-isomer specific 2-hydroxyacid dehydrogenase catalytic" evidence="5">
    <location>
        <begin position="69"/>
        <end position="303"/>
    </location>
</feature>
<dbReference type="Proteomes" id="UP000288547">
    <property type="component" value="Unassembled WGS sequence"/>
</dbReference>
<dbReference type="Gene3D" id="3.40.50.720">
    <property type="entry name" value="NAD(P)-binding Rossmann-like Domain"/>
    <property type="match status" value="2"/>
</dbReference>
<evidence type="ECO:0000256" key="2">
    <source>
        <dbReference type="ARBA" id="ARBA00023002"/>
    </source>
</evidence>
<comment type="caution">
    <text evidence="7">The sequence shown here is derived from an EMBL/GenBank/DDBJ whole genome shotgun (WGS) entry which is preliminary data.</text>
</comment>
<dbReference type="EMBL" id="RZNB01000004">
    <property type="protein sequence ID" value="RWZ49813.1"/>
    <property type="molecule type" value="Genomic_DNA"/>
</dbReference>
<dbReference type="PANTHER" id="PTHR42789">
    <property type="entry name" value="D-ISOMER SPECIFIC 2-HYDROXYACID DEHYDROGENASE FAMILY PROTEIN (AFU_ORTHOLOGUE AFUA_6G10090)"/>
    <property type="match status" value="1"/>
</dbReference>
<name>A0A3S4BGX0_9MICO</name>
<dbReference type="Pfam" id="PF00389">
    <property type="entry name" value="2-Hacid_dh"/>
    <property type="match status" value="1"/>
</dbReference>
<comment type="similarity">
    <text evidence="1 4">Belongs to the D-isomer specific 2-hydroxyacid dehydrogenase family.</text>
</comment>
<dbReference type="PANTHER" id="PTHR42789:SF1">
    <property type="entry name" value="D-ISOMER SPECIFIC 2-HYDROXYACID DEHYDROGENASE FAMILY PROTEIN (AFU_ORTHOLOGUE AFUA_6G10090)"/>
    <property type="match status" value="1"/>
</dbReference>
<gene>
    <name evidence="7" type="ORF">ELQ90_10650</name>
</gene>
<evidence type="ECO:0000313" key="8">
    <source>
        <dbReference type="Proteomes" id="UP000288547"/>
    </source>
</evidence>
<feature type="domain" description="D-isomer specific 2-hydroxyacid dehydrogenase NAD-binding" evidence="6">
    <location>
        <begin position="117"/>
        <end position="285"/>
    </location>
</feature>
<accession>A0A3S4BGX0</accession>
<evidence type="ECO:0000259" key="5">
    <source>
        <dbReference type="Pfam" id="PF00389"/>
    </source>
</evidence>
<evidence type="ECO:0000313" key="7">
    <source>
        <dbReference type="EMBL" id="RWZ49813.1"/>
    </source>
</evidence>
<dbReference type="InterPro" id="IPR036291">
    <property type="entry name" value="NAD(P)-bd_dom_sf"/>
</dbReference>
<dbReference type="InterPro" id="IPR006140">
    <property type="entry name" value="D-isomer_DH_NAD-bd"/>
</dbReference>
<keyword evidence="3" id="KW-0520">NAD</keyword>
<reference evidence="7 8" key="1">
    <citation type="submission" date="2018-12" db="EMBL/GenBank/DDBJ databases">
        <authorList>
            <person name="Li F."/>
        </authorList>
    </citation>
    <scope>NUCLEOTIDE SEQUENCE [LARGE SCALE GENOMIC DNA]</scope>
    <source>
        <strain evidence="7 8">11W25H-1</strain>
    </source>
</reference>
<organism evidence="7 8">
    <name type="scientific">Labedella phragmitis</name>
    <dbReference type="NCBI Taxonomy" id="2498849"/>
    <lineage>
        <taxon>Bacteria</taxon>
        <taxon>Bacillati</taxon>
        <taxon>Actinomycetota</taxon>
        <taxon>Actinomycetes</taxon>
        <taxon>Micrococcales</taxon>
        <taxon>Microbacteriaceae</taxon>
        <taxon>Labedella</taxon>
    </lineage>
</organism>
<dbReference type="AlphaFoldDB" id="A0A3S4BGX0"/>
<evidence type="ECO:0000256" key="4">
    <source>
        <dbReference type="RuleBase" id="RU003719"/>
    </source>
</evidence>
<sequence length="310" mass="32211">MTRRILVTPRSVTAAGLESVIELQPLRDAGFELVSGPAGTTPTAADLADVPHDIVGWLAGVERIGPAEMDLLPALRVISRNGAGADAIDAAAAAARGIEVLTARGANARGVAELALSHMLAGVRGTVPSHDALRRGEWFRTPGREFPDLTVGVVGYGAIGRLSAAFARGLDARVLVSDPFAVSDRPDVESVELGDLFARADVVTLHAPPPADGTPLLDRRRIALLPPRAVVVNTARWSLVDPTAMLDALESGAVSCYAVDAFAEEPPAPHPLLEHPNVILSAHLGGYTDASVRRAVEGAVAGLLSTLGSR</sequence>
<dbReference type="Pfam" id="PF02826">
    <property type="entry name" value="2-Hacid_dh_C"/>
    <property type="match status" value="1"/>
</dbReference>
<dbReference type="RefSeq" id="WP_128495273.1">
    <property type="nucleotide sequence ID" value="NZ_RZNB01000004.1"/>
</dbReference>
<evidence type="ECO:0000259" key="6">
    <source>
        <dbReference type="Pfam" id="PF02826"/>
    </source>
</evidence>
<dbReference type="SUPFAM" id="SSF51735">
    <property type="entry name" value="NAD(P)-binding Rossmann-fold domains"/>
    <property type="match status" value="1"/>
</dbReference>
<evidence type="ECO:0000256" key="1">
    <source>
        <dbReference type="ARBA" id="ARBA00005854"/>
    </source>
</evidence>